<evidence type="ECO:0000259" key="3">
    <source>
        <dbReference type="Pfam" id="PF00112"/>
    </source>
</evidence>
<dbReference type="VEuPathDB" id="VectorBase:LDEU010705"/>
<dbReference type="AlphaFoldDB" id="A0A443S1D6"/>
<comment type="similarity">
    <text evidence="1">Belongs to the peptidase C1 family.</text>
</comment>
<dbReference type="EMBL" id="NCKV01012751">
    <property type="protein sequence ID" value="RWS21335.1"/>
    <property type="molecule type" value="Genomic_DNA"/>
</dbReference>
<evidence type="ECO:0000256" key="2">
    <source>
        <dbReference type="ARBA" id="ARBA00023157"/>
    </source>
</evidence>
<dbReference type="InterPro" id="IPR013128">
    <property type="entry name" value="Peptidase_C1A"/>
</dbReference>
<dbReference type="Pfam" id="PF00112">
    <property type="entry name" value="Peptidase_C1"/>
    <property type="match status" value="1"/>
</dbReference>
<keyword evidence="2" id="KW-1015">Disulfide bond</keyword>
<dbReference type="PROSITE" id="PS00639">
    <property type="entry name" value="THIOL_PROTEASE_HIS"/>
    <property type="match status" value="1"/>
</dbReference>
<sequence length="58" mass="6339">GTELDHGVAVVGYGTEDGKDYWIVKNSWGTSWGEQGYVRIARNKNMCGIASMASYPLV</sequence>
<proteinExistence type="inferred from homology"/>
<dbReference type="PROSITE" id="PS00640">
    <property type="entry name" value="THIOL_PROTEASE_ASN"/>
    <property type="match status" value="1"/>
</dbReference>
<name>A0A443S1D6_9ACAR</name>
<organism evidence="4 5">
    <name type="scientific">Leptotrombidium deliense</name>
    <dbReference type="NCBI Taxonomy" id="299467"/>
    <lineage>
        <taxon>Eukaryota</taxon>
        <taxon>Metazoa</taxon>
        <taxon>Ecdysozoa</taxon>
        <taxon>Arthropoda</taxon>
        <taxon>Chelicerata</taxon>
        <taxon>Arachnida</taxon>
        <taxon>Acari</taxon>
        <taxon>Acariformes</taxon>
        <taxon>Trombidiformes</taxon>
        <taxon>Prostigmata</taxon>
        <taxon>Anystina</taxon>
        <taxon>Parasitengona</taxon>
        <taxon>Trombiculoidea</taxon>
        <taxon>Trombiculidae</taxon>
        <taxon>Leptotrombidium</taxon>
    </lineage>
</organism>
<dbReference type="InterPro" id="IPR025661">
    <property type="entry name" value="Pept_asp_AS"/>
</dbReference>
<reference evidence="4 5" key="1">
    <citation type="journal article" date="2018" name="Gigascience">
        <title>Genomes of trombidid mites reveal novel predicted allergens and laterally-transferred genes associated with secondary metabolism.</title>
        <authorList>
            <person name="Dong X."/>
            <person name="Chaisiri K."/>
            <person name="Xia D."/>
            <person name="Armstrong S.D."/>
            <person name="Fang Y."/>
            <person name="Donnelly M.J."/>
            <person name="Kadowaki T."/>
            <person name="McGarry J.W."/>
            <person name="Darby A.C."/>
            <person name="Makepeace B.L."/>
        </authorList>
    </citation>
    <scope>NUCLEOTIDE SEQUENCE [LARGE SCALE GENOMIC DNA]</scope>
    <source>
        <strain evidence="4">UoL-UT</strain>
    </source>
</reference>
<dbReference type="InterPro" id="IPR000668">
    <property type="entry name" value="Peptidase_C1A_C"/>
</dbReference>
<dbReference type="InterPro" id="IPR025660">
    <property type="entry name" value="Pept_his_AS"/>
</dbReference>
<dbReference type="OrthoDB" id="6419041at2759"/>
<evidence type="ECO:0000313" key="4">
    <source>
        <dbReference type="EMBL" id="RWS21335.1"/>
    </source>
</evidence>
<dbReference type="GO" id="GO:0008234">
    <property type="term" value="F:cysteine-type peptidase activity"/>
    <property type="evidence" value="ECO:0007669"/>
    <property type="project" value="InterPro"/>
</dbReference>
<keyword evidence="5" id="KW-1185">Reference proteome</keyword>
<protein>
    <submittedName>
        <fullName evidence="4">Cathepsin L1-like protein</fullName>
    </submittedName>
</protein>
<dbReference type="PANTHER" id="PTHR12411">
    <property type="entry name" value="CYSTEINE PROTEASE FAMILY C1-RELATED"/>
    <property type="match status" value="1"/>
</dbReference>
<comment type="caution">
    <text evidence="4">The sequence shown here is derived from an EMBL/GenBank/DDBJ whole genome shotgun (WGS) entry which is preliminary data.</text>
</comment>
<dbReference type="SUPFAM" id="SSF54001">
    <property type="entry name" value="Cysteine proteinases"/>
    <property type="match status" value="1"/>
</dbReference>
<dbReference type="Proteomes" id="UP000288716">
    <property type="component" value="Unassembled WGS sequence"/>
</dbReference>
<dbReference type="GO" id="GO:0006508">
    <property type="term" value="P:proteolysis"/>
    <property type="evidence" value="ECO:0007669"/>
    <property type="project" value="InterPro"/>
</dbReference>
<evidence type="ECO:0000313" key="5">
    <source>
        <dbReference type="Proteomes" id="UP000288716"/>
    </source>
</evidence>
<evidence type="ECO:0000256" key="1">
    <source>
        <dbReference type="ARBA" id="ARBA00008455"/>
    </source>
</evidence>
<dbReference type="Gene3D" id="3.90.70.10">
    <property type="entry name" value="Cysteine proteinases"/>
    <property type="match status" value="1"/>
</dbReference>
<accession>A0A443S1D6</accession>
<feature type="domain" description="Peptidase C1A papain C-terminal" evidence="3">
    <location>
        <begin position="2"/>
        <end position="56"/>
    </location>
</feature>
<dbReference type="STRING" id="299467.A0A443S1D6"/>
<gene>
    <name evidence="4" type="ORF">B4U80_04894</name>
</gene>
<feature type="non-terminal residue" evidence="4">
    <location>
        <position position="1"/>
    </location>
</feature>
<dbReference type="InterPro" id="IPR038765">
    <property type="entry name" value="Papain-like_cys_pep_sf"/>
</dbReference>